<feature type="chain" id="PRO_5022017837" evidence="2">
    <location>
        <begin position="22"/>
        <end position="553"/>
    </location>
</feature>
<dbReference type="RefSeq" id="WP_145243232.1">
    <property type="nucleotide sequence ID" value="NZ_CP036273.1"/>
</dbReference>
<dbReference type="InterPro" id="IPR001611">
    <property type="entry name" value="Leu-rich_rpt"/>
</dbReference>
<dbReference type="Pfam" id="PF13516">
    <property type="entry name" value="LRR_6"/>
    <property type="match status" value="2"/>
</dbReference>
<feature type="signal peptide" evidence="2">
    <location>
        <begin position="1"/>
        <end position="21"/>
    </location>
</feature>
<keyword evidence="2" id="KW-0732">Signal</keyword>
<feature type="compositionally biased region" description="Low complexity" evidence="1">
    <location>
        <begin position="510"/>
        <end position="525"/>
    </location>
</feature>
<feature type="region of interest" description="Disordered" evidence="1">
    <location>
        <begin position="502"/>
        <end position="553"/>
    </location>
</feature>
<dbReference type="OrthoDB" id="272105at2"/>
<reference evidence="3 4" key="1">
    <citation type="submission" date="2019-02" db="EMBL/GenBank/DDBJ databases">
        <title>Deep-cultivation of Planctomycetes and their phenomic and genomic characterization uncovers novel biology.</title>
        <authorList>
            <person name="Wiegand S."/>
            <person name="Jogler M."/>
            <person name="Boedeker C."/>
            <person name="Pinto D."/>
            <person name="Vollmers J."/>
            <person name="Rivas-Marin E."/>
            <person name="Kohn T."/>
            <person name="Peeters S.H."/>
            <person name="Heuer A."/>
            <person name="Rast P."/>
            <person name="Oberbeckmann S."/>
            <person name="Bunk B."/>
            <person name="Jeske O."/>
            <person name="Meyerdierks A."/>
            <person name="Storesund J.E."/>
            <person name="Kallscheuer N."/>
            <person name="Luecker S."/>
            <person name="Lage O.M."/>
            <person name="Pohl T."/>
            <person name="Merkel B.J."/>
            <person name="Hornburger P."/>
            <person name="Mueller R.-W."/>
            <person name="Bruemmer F."/>
            <person name="Labrenz M."/>
            <person name="Spormann A.M."/>
            <person name="Op den Camp H."/>
            <person name="Overmann J."/>
            <person name="Amann R."/>
            <person name="Jetten M.S.M."/>
            <person name="Mascher T."/>
            <person name="Medema M.H."/>
            <person name="Devos D.P."/>
            <person name="Kaster A.-K."/>
            <person name="Ovreas L."/>
            <person name="Rohde M."/>
            <person name="Galperin M.Y."/>
            <person name="Jogler C."/>
        </authorList>
    </citation>
    <scope>NUCLEOTIDE SEQUENCE [LARGE SCALE GENOMIC DNA]</scope>
    <source>
        <strain evidence="3 4">ETA_A1</strain>
    </source>
</reference>
<dbReference type="KEGG" id="uli:ETAA1_51230"/>
<evidence type="ECO:0000313" key="3">
    <source>
        <dbReference type="EMBL" id="QDU23132.1"/>
    </source>
</evidence>
<evidence type="ECO:0000256" key="2">
    <source>
        <dbReference type="SAM" id="SignalP"/>
    </source>
</evidence>
<evidence type="ECO:0000313" key="4">
    <source>
        <dbReference type="Proteomes" id="UP000319576"/>
    </source>
</evidence>
<dbReference type="InterPro" id="IPR032675">
    <property type="entry name" value="LRR_dom_sf"/>
</dbReference>
<dbReference type="GO" id="GO:0019005">
    <property type="term" value="C:SCF ubiquitin ligase complex"/>
    <property type="evidence" value="ECO:0007669"/>
    <property type="project" value="TreeGrafter"/>
</dbReference>
<organism evidence="3 4">
    <name type="scientific">Urbifossiella limnaea</name>
    <dbReference type="NCBI Taxonomy" id="2528023"/>
    <lineage>
        <taxon>Bacteria</taxon>
        <taxon>Pseudomonadati</taxon>
        <taxon>Planctomycetota</taxon>
        <taxon>Planctomycetia</taxon>
        <taxon>Gemmatales</taxon>
        <taxon>Gemmataceae</taxon>
        <taxon>Urbifossiella</taxon>
    </lineage>
</organism>
<sequence length="553" mass="57267" precursor="true">MLARVALLAGLFALAASAVPAAGQVKKAPTPKYNVQKAQAAFYALQKTGCRFGMEKDNKDVWFGHVRLVTFPANTTDADLAKAVPHLANLPALTGLDIGSTKVTDAGTAHLTALPKLEALYLDNLEVTGETFGRLAELPELQYLVLHQHDEWRRFGRWGGRAVVNQSPRLTAADLKMLGACTGLTHLEIDLPAGSLAPLARLTDLAYLSAHVPAAASDADLAPFAGATRLQELHLFGGSGLTGAALAHFAGAANLEVITVGEVAVGDVGAKHLGGFTRLTKLDLGNYPYYARPAYTAAYRWNSRGRFGGAQARGAVVDRGKITDAGVKHLTNIVGLKELSLSGHPVTLAGVPEAASWVVMTHLDLDYTRVTDDGAAALARLPVLGELKLTGSAVTGAGFAGGALPKLQYLHLAGAPVTADGLGAIAKAAPALAFLDVNDTPADDSGLRPFARTPAIRDIHAVKSGVTAAGKGVVERGTPGSVVWLEYPEVKAAAAAAAAAEKAMRTPVTRPRTSPAPASGATTKAAPPPAPAVQPRNVRPTTPARPTTSPGRP</sequence>
<dbReference type="EMBL" id="CP036273">
    <property type="protein sequence ID" value="QDU23132.1"/>
    <property type="molecule type" value="Genomic_DNA"/>
</dbReference>
<dbReference type="PANTHER" id="PTHR13318">
    <property type="entry name" value="PARTNER OF PAIRED, ISOFORM B-RELATED"/>
    <property type="match status" value="1"/>
</dbReference>
<evidence type="ECO:0000256" key="1">
    <source>
        <dbReference type="SAM" id="MobiDB-lite"/>
    </source>
</evidence>
<name>A0A517Y049_9BACT</name>
<dbReference type="PANTHER" id="PTHR13318:SF190">
    <property type="entry name" value="PARTNER OF PAIRED, ISOFORM B"/>
    <property type="match status" value="1"/>
</dbReference>
<protein>
    <submittedName>
        <fullName evidence="3">Leucine Rich repeats (2 copies)</fullName>
    </submittedName>
</protein>
<dbReference type="Gene3D" id="3.80.10.10">
    <property type="entry name" value="Ribonuclease Inhibitor"/>
    <property type="match status" value="3"/>
</dbReference>
<feature type="compositionally biased region" description="Low complexity" evidence="1">
    <location>
        <begin position="535"/>
        <end position="553"/>
    </location>
</feature>
<dbReference type="AlphaFoldDB" id="A0A517Y049"/>
<keyword evidence="4" id="KW-1185">Reference proteome</keyword>
<accession>A0A517Y049</accession>
<dbReference type="GO" id="GO:0031146">
    <property type="term" value="P:SCF-dependent proteasomal ubiquitin-dependent protein catabolic process"/>
    <property type="evidence" value="ECO:0007669"/>
    <property type="project" value="TreeGrafter"/>
</dbReference>
<dbReference type="Proteomes" id="UP000319576">
    <property type="component" value="Chromosome"/>
</dbReference>
<gene>
    <name evidence="3" type="ORF">ETAA1_51230</name>
</gene>
<dbReference type="SUPFAM" id="SSF52047">
    <property type="entry name" value="RNI-like"/>
    <property type="match status" value="1"/>
</dbReference>
<proteinExistence type="predicted"/>